<protein>
    <submittedName>
        <fullName evidence="4">Indolepyruvate ferredoxin oxidoreductase chain alpha</fullName>
        <ecNumber evidence="4">1.2.7.8</ecNumber>
    </submittedName>
</protein>
<dbReference type="eggNOG" id="COG4231">
    <property type="taxonomic scope" value="Bacteria"/>
</dbReference>
<dbReference type="InterPro" id="IPR002880">
    <property type="entry name" value="Pyrv_Fd/Flavodoxin_OxRdtase_N"/>
</dbReference>
<dbReference type="Pfam" id="PF20169">
    <property type="entry name" value="DUF6537"/>
    <property type="match status" value="1"/>
</dbReference>
<evidence type="ECO:0000259" key="3">
    <source>
        <dbReference type="PROSITE" id="PS51379"/>
    </source>
</evidence>
<dbReference type="GO" id="GO:0044281">
    <property type="term" value="P:small molecule metabolic process"/>
    <property type="evidence" value="ECO:0007669"/>
    <property type="project" value="UniProtKB-ARBA"/>
</dbReference>
<dbReference type="InterPro" id="IPR019752">
    <property type="entry name" value="Pyrv/ketoisovalerate_OxRed_cat"/>
</dbReference>
<feature type="region of interest" description="Disordered" evidence="2">
    <location>
        <begin position="1"/>
        <end position="26"/>
    </location>
</feature>
<dbReference type="InterPro" id="IPR029061">
    <property type="entry name" value="THDP-binding"/>
</dbReference>
<dbReference type="PROSITE" id="PS51379">
    <property type="entry name" value="4FE4S_FER_2"/>
    <property type="match status" value="1"/>
</dbReference>
<dbReference type="SUPFAM" id="SSF52518">
    <property type="entry name" value="Thiamin diphosphate-binding fold (THDP-binding)"/>
    <property type="match status" value="2"/>
</dbReference>
<sequence length="1263" mass="137364">MKDREPREAARKQTEQPQLASAPDPGYNLIRTNGTCARSHPPRFHKNRQAQPARASKTLGVDMNAPLTSAQRAALASVQLDDKYTLETGRAWMSGIHALVRLPMMQRVRDQRAGLNTAGFISGYRGSPLGGVDTNMWKAAKYLKAHHIEFQPGINEDLAATAVWGSQQVNLFPGARYDGVFGMWYGKGPGVDRCGDVFKHANAAGTSPHGGVLVVAGDDHPAKSSTLPHQSDHILKACMIPALFPSSVQEVLDYGLHGWAMSRYAGVWVGMKCITDIVEVSASVDVDPNRVSIILPDDFQMPPDGLNIRLPDTPLAQEARLLDYKLYAALAYARANKLNRELWHVPQSQARFGIMTSGKAYLDTRQALADLGLTEDICRRIGLRLFKVGMVWPLEATGVQQFAEGLDEILVVEEKRQVLEYQLKEELFSWIGTGKKIPRVVGKFDDKDGGEWSVPQGNWLLPAHYEFSPAMVAKAVGARLLRFALPDDVRAGIEARLAFIAEREQALARPRVTAERKPWFCSGCPHNTSTRVPEGSRGMAGIGCHYMVTWMGRNTQAYTQMGGEGVPWLGQAPFTDEKHVFANLGDGTYYHSGLLAIRAAVAAKAPITYKILFNDAVAMTGGQPVDGPIDVPMITRQMAAEGIEKIVVVTDEPQKYRGATGLAPGVPVHHRDELDAVMRELREYPGVSILVYDQTCATEKRRRRKRNAYPDPARRVVINERVCEGCGDCSEQSHCLSVEPLETEFGRKRTINQSSCNKDYSCLKGFCPSLVTVEGGRLRKPQPLAQEGAIDAGLPEPAPASLAQPYGVFVAGVGGTGVVTIGQLLGMAAHVEGKGCSVLDMAGLAQKGGAVFSHVVLAPTPDGLLNTRVAMGEADLVLAGDLVVAASPESVARMRAGRTRLLLNSDVAPTAAFVHDPDWRLPGADLQADLRAACGEGGVDMVDAAGLAVGLLGDAIYANPLMMGYAYQKGWLPLGQQALLRAIELNGQQVPANLAAFAWGRRAAHDLAAVQRLAGCATAPRAGEIIEVRRGQSTAVVDIKRPTGEVDALVAVRSEFLQAYQNAGYADRYRDLVQRVAQAEQSATGTTRLAAAVARYYFKLMAYKDEYEVARLYTDGEFLKQIEAQFEGDWKLRLHLAPPLLARRDAQGHLVKRAYGPGVLKAFRVLARLRGLRGTPLDIFGYTAERRAERALIETYRNDLLAILPKLNRANLDRAVELASLPESIRGYGHIKEAAMQRAAARRAELMQGFSATVVPIGGARAA</sequence>
<feature type="compositionally biased region" description="Basic and acidic residues" evidence="2">
    <location>
        <begin position="1"/>
        <end position="14"/>
    </location>
</feature>
<proteinExistence type="predicted"/>
<dbReference type="GO" id="GO:0030976">
    <property type="term" value="F:thiamine pyrophosphate binding"/>
    <property type="evidence" value="ECO:0007669"/>
    <property type="project" value="InterPro"/>
</dbReference>
<dbReference type="KEGG" id="bpt:Bpet0498"/>
<dbReference type="EMBL" id="AM902716">
    <property type="protein sequence ID" value="CAP40830.1"/>
    <property type="molecule type" value="Genomic_DNA"/>
</dbReference>
<dbReference type="InterPro" id="IPR046667">
    <property type="entry name" value="DUF6537"/>
</dbReference>
<keyword evidence="5" id="KW-1185">Reference proteome</keyword>
<dbReference type="InterPro" id="IPR002869">
    <property type="entry name" value="Pyrv_flavodox_OxRed_cen"/>
</dbReference>
<dbReference type="PANTHER" id="PTHR48084:SF3">
    <property type="entry name" value="SUBUNIT OF PYRUVATE:FLAVODOXIN OXIDOREDUCTASE"/>
    <property type="match status" value="1"/>
</dbReference>
<evidence type="ECO:0000313" key="5">
    <source>
        <dbReference type="Proteomes" id="UP000001225"/>
    </source>
</evidence>
<dbReference type="eggNOG" id="COG1014">
    <property type="taxonomic scope" value="Bacteria"/>
</dbReference>
<dbReference type="NCBIfam" id="NF009589">
    <property type="entry name" value="PRK13030.1"/>
    <property type="match status" value="1"/>
</dbReference>
<dbReference type="SUPFAM" id="SSF53323">
    <property type="entry name" value="Pyruvate-ferredoxin oxidoreductase, PFOR, domain III"/>
    <property type="match status" value="1"/>
</dbReference>
<gene>
    <name evidence="4" type="primary">iorA1</name>
    <name evidence="4" type="ordered locus">Bpet0498</name>
</gene>
<accession>A9I170</accession>
<dbReference type="InterPro" id="IPR011766">
    <property type="entry name" value="TPP_enzyme_TPP-bd"/>
</dbReference>
<feature type="domain" description="4Fe-4S ferredoxin-type" evidence="3">
    <location>
        <begin position="714"/>
        <end position="746"/>
    </location>
</feature>
<keyword evidence="1 4" id="KW-0560">Oxidoreductase</keyword>
<dbReference type="Pfam" id="PF02775">
    <property type="entry name" value="TPP_enzyme_C"/>
    <property type="match status" value="1"/>
</dbReference>
<evidence type="ECO:0000313" key="4">
    <source>
        <dbReference type="EMBL" id="CAP40830.1"/>
    </source>
</evidence>
<dbReference type="CDD" id="cd07034">
    <property type="entry name" value="TPP_PYR_PFOR_IOR-alpha_like"/>
    <property type="match status" value="1"/>
</dbReference>
<dbReference type="STRING" id="94624.Bpet0498"/>
<evidence type="ECO:0000256" key="2">
    <source>
        <dbReference type="SAM" id="MobiDB-lite"/>
    </source>
</evidence>
<dbReference type="Gene3D" id="3.40.920.10">
    <property type="entry name" value="Pyruvate-ferredoxin oxidoreductase, PFOR, domain III"/>
    <property type="match status" value="1"/>
</dbReference>
<dbReference type="PANTHER" id="PTHR48084">
    <property type="entry name" value="2-OXOGLUTARATE OXIDOREDUCTASE SUBUNIT KORB-RELATED"/>
    <property type="match status" value="1"/>
</dbReference>
<dbReference type="NCBIfam" id="NF009588">
    <property type="entry name" value="PRK13029.1"/>
    <property type="match status" value="1"/>
</dbReference>
<dbReference type="GO" id="GO:0043805">
    <property type="term" value="F:indolepyruvate ferredoxin oxidoreductase activity"/>
    <property type="evidence" value="ECO:0007669"/>
    <property type="project" value="UniProtKB-EC"/>
</dbReference>
<dbReference type="InterPro" id="IPR017896">
    <property type="entry name" value="4Fe4S_Fe-S-bd"/>
</dbReference>
<evidence type="ECO:0000256" key="1">
    <source>
        <dbReference type="ARBA" id="ARBA00023002"/>
    </source>
</evidence>
<name>A9I170_BORPD</name>
<dbReference type="InterPro" id="IPR051457">
    <property type="entry name" value="2-oxoacid:Fd_oxidoreductase"/>
</dbReference>
<organism evidence="4 5">
    <name type="scientific">Bordetella petrii (strain ATCC BAA-461 / DSM 12804 / CCUG 43448 / CIP 107267 / Se-1111R)</name>
    <dbReference type="NCBI Taxonomy" id="340100"/>
    <lineage>
        <taxon>Bacteria</taxon>
        <taxon>Pseudomonadati</taxon>
        <taxon>Pseudomonadota</taxon>
        <taxon>Betaproteobacteria</taxon>
        <taxon>Burkholderiales</taxon>
        <taxon>Alcaligenaceae</taxon>
        <taxon>Bordetella</taxon>
    </lineage>
</organism>
<reference evidence="4 5" key="1">
    <citation type="journal article" date="2008" name="BMC Genomics">
        <title>The missing link: Bordetella petrii is endowed with both the metabolic versatility of environmental bacteria and virulence traits of pathogenic Bordetellae.</title>
        <authorList>
            <person name="Gross R."/>
            <person name="Guzman C.A."/>
            <person name="Sebaihia M."/>
            <person name="Martins Dos Santos V.A."/>
            <person name="Pieper D.H."/>
            <person name="Koebnik R."/>
            <person name="Lechner M."/>
            <person name="Bartels D."/>
            <person name="Buhrmester J."/>
            <person name="Choudhuri J.V."/>
            <person name="Ebensen T."/>
            <person name="Gaigalat L."/>
            <person name="Herrmann S."/>
            <person name="Khachane A.N."/>
            <person name="Larisch C."/>
            <person name="Link S."/>
            <person name="Linke B."/>
            <person name="Meyer F."/>
            <person name="Mormann S."/>
            <person name="Nakunst D."/>
            <person name="Rueckert C."/>
            <person name="Schneiker-Bekel S."/>
            <person name="Schulze K."/>
            <person name="Vorhoelter F.J."/>
            <person name="Yevsa T."/>
            <person name="Engle J.T."/>
            <person name="Goldman W.E."/>
            <person name="Puehler A."/>
            <person name="Goebel U.B."/>
            <person name="Goesmann A."/>
            <person name="Bloecker H."/>
            <person name="Kaiser O."/>
            <person name="Martinez-Arias R."/>
        </authorList>
    </citation>
    <scope>NUCLEOTIDE SEQUENCE [LARGE SCALE GENOMIC DNA]</scope>
    <source>
        <strain evidence="5">ATCC BAA-461 / DSM 12804 / CCUG 43448 / CIP 107267 / Se-1111R</strain>
    </source>
</reference>
<dbReference type="Gene3D" id="3.40.50.970">
    <property type="match status" value="2"/>
</dbReference>
<dbReference type="Proteomes" id="UP000001225">
    <property type="component" value="Chromosome"/>
</dbReference>
<dbReference type="Pfam" id="PF01558">
    <property type="entry name" value="POR"/>
    <property type="match status" value="1"/>
</dbReference>
<dbReference type="GO" id="GO:0045333">
    <property type="term" value="P:cellular respiration"/>
    <property type="evidence" value="ECO:0007669"/>
    <property type="project" value="UniProtKB-ARBA"/>
</dbReference>
<dbReference type="AlphaFoldDB" id="A9I170"/>
<dbReference type="EC" id="1.2.7.8" evidence="4"/>